<evidence type="ECO:0008006" key="2">
    <source>
        <dbReference type="Google" id="ProtNLM"/>
    </source>
</evidence>
<evidence type="ECO:0000313" key="1">
    <source>
        <dbReference type="EMBL" id="GEU64256.1"/>
    </source>
</evidence>
<proteinExistence type="predicted"/>
<comment type="caution">
    <text evidence="1">The sequence shown here is derived from an EMBL/GenBank/DDBJ whole genome shotgun (WGS) entry which is preliminary data.</text>
</comment>
<dbReference type="AlphaFoldDB" id="A0A6L2LR39"/>
<accession>A0A6L2LR39</accession>
<sequence>MSSPNHPTSYIEDAFSSTNTPDYISASQDYFPASPRNTSSDSSNKLLGLVSIASPTLSVFHNDPYMRVMHAYDAIIPPQVPIPPPTIISPKRTSTSTALAMTRAFIWQLVVDSVATALEAQAATMANTDNPNRNSRPRETLVARKCTYKQFMSCQPFYFNGMEGAVGLIR</sequence>
<name>A0A6L2LR39_TANCI</name>
<organism evidence="1">
    <name type="scientific">Tanacetum cinerariifolium</name>
    <name type="common">Dalmatian daisy</name>
    <name type="synonym">Chrysanthemum cinerariifolium</name>
    <dbReference type="NCBI Taxonomy" id="118510"/>
    <lineage>
        <taxon>Eukaryota</taxon>
        <taxon>Viridiplantae</taxon>
        <taxon>Streptophyta</taxon>
        <taxon>Embryophyta</taxon>
        <taxon>Tracheophyta</taxon>
        <taxon>Spermatophyta</taxon>
        <taxon>Magnoliopsida</taxon>
        <taxon>eudicotyledons</taxon>
        <taxon>Gunneridae</taxon>
        <taxon>Pentapetalae</taxon>
        <taxon>asterids</taxon>
        <taxon>campanulids</taxon>
        <taxon>Asterales</taxon>
        <taxon>Asteraceae</taxon>
        <taxon>Asteroideae</taxon>
        <taxon>Anthemideae</taxon>
        <taxon>Anthemidinae</taxon>
        <taxon>Tanacetum</taxon>
    </lineage>
</organism>
<dbReference type="EMBL" id="BKCJ010004989">
    <property type="protein sequence ID" value="GEU64256.1"/>
    <property type="molecule type" value="Genomic_DNA"/>
</dbReference>
<reference evidence="1" key="1">
    <citation type="journal article" date="2019" name="Sci. Rep.">
        <title>Draft genome of Tanacetum cinerariifolium, the natural source of mosquito coil.</title>
        <authorList>
            <person name="Yamashiro T."/>
            <person name="Shiraishi A."/>
            <person name="Satake H."/>
            <person name="Nakayama K."/>
        </authorList>
    </citation>
    <scope>NUCLEOTIDE SEQUENCE</scope>
</reference>
<gene>
    <name evidence="1" type="ORF">Tci_036234</name>
</gene>
<protein>
    <recommendedName>
        <fullName evidence="2">Reverse transcriptase domain-containing protein</fullName>
    </recommendedName>
</protein>